<evidence type="ECO:0000313" key="6">
    <source>
        <dbReference type="EMBL" id="MBJ3764522.1"/>
    </source>
</evidence>
<dbReference type="GO" id="GO:0006935">
    <property type="term" value="P:chemotaxis"/>
    <property type="evidence" value="ECO:0007669"/>
    <property type="project" value="UniProtKB-UniRule"/>
</dbReference>
<keyword evidence="1 4" id="KW-0378">Hydrolase</keyword>
<dbReference type="InterPro" id="IPR011247">
    <property type="entry name" value="Chemotax_prot-Glu_Me-esterase"/>
</dbReference>
<dbReference type="PIRSF" id="PIRSF036461">
    <property type="entry name" value="Chmtx_methlestr"/>
    <property type="match status" value="1"/>
</dbReference>
<dbReference type="CDD" id="cd16433">
    <property type="entry name" value="CheB"/>
    <property type="match status" value="1"/>
</dbReference>
<dbReference type="GO" id="GO:0005737">
    <property type="term" value="C:cytoplasm"/>
    <property type="evidence" value="ECO:0007669"/>
    <property type="project" value="InterPro"/>
</dbReference>
<feature type="active site" evidence="4">
    <location>
        <position position="135"/>
    </location>
</feature>
<feature type="domain" description="CheB-type methylesterase" evidence="5">
    <location>
        <begin position="11"/>
        <end position="193"/>
    </location>
</feature>
<evidence type="ECO:0000256" key="1">
    <source>
        <dbReference type="ARBA" id="ARBA00022801"/>
    </source>
</evidence>
<dbReference type="Proteomes" id="UP000642488">
    <property type="component" value="Unassembled WGS sequence"/>
</dbReference>
<organism evidence="6 7">
    <name type="scientific">Palleronia pontilimi</name>
    <dbReference type="NCBI Taxonomy" id="1964209"/>
    <lineage>
        <taxon>Bacteria</taxon>
        <taxon>Pseudomonadati</taxon>
        <taxon>Pseudomonadota</taxon>
        <taxon>Alphaproteobacteria</taxon>
        <taxon>Rhodobacterales</taxon>
        <taxon>Roseobacteraceae</taxon>
        <taxon>Palleronia</taxon>
    </lineage>
</organism>
<dbReference type="InterPro" id="IPR000673">
    <property type="entry name" value="Sig_transdc_resp-reg_Me-estase"/>
</dbReference>
<dbReference type="Pfam" id="PF01339">
    <property type="entry name" value="CheB_methylest"/>
    <property type="match status" value="1"/>
</dbReference>
<evidence type="ECO:0000256" key="4">
    <source>
        <dbReference type="PROSITE-ProRule" id="PRU00050"/>
    </source>
</evidence>
<sequence length="329" mass="35886">MITMNHRTDTVVVGGSAGSFTALRRLLADLPEDLPAAILICQHFSSFGDGHAIDLLRKYSNMPVALAEDGMDIRPGQVIFARPDVHMMIGHDHLHLRRGAHENNFRPAIDPLFRSAAVYRGPRAIGVILSGLMDDGAAGARALQRTGGHILVQSPDSAEFPDMPNAVLAAVPQAEPVALQNLAAEITSLANTPANPPEGVPWDIGIELKIAGLEGATMANESKLGELSPYNCPHCNGVLWQIDDGPLTRFRCHTGHAYTMNSLNESQDRALDESLFNALRAHRGRSALIRQMAEQISSEDSRLRLEERAARYEEDTERLEEIIKSRKAG</sequence>
<feature type="active site" evidence="4">
    <location>
        <position position="43"/>
    </location>
</feature>
<evidence type="ECO:0000259" key="5">
    <source>
        <dbReference type="PROSITE" id="PS50122"/>
    </source>
</evidence>
<gene>
    <name evidence="6" type="ORF">ILP92_17440</name>
</gene>
<evidence type="ECO:0000313" key="7">
    <source>
        <dbReference type="Proteomes" id="UP000642488"/>
    </source>
</evidence>
<dbReference type="GO" id="GO:0000156">
    <property type="term" value="F:phosphorelay response regulator activity"/>
    <property type="evidence" value="ECO:0007669"/>
    <property type="project" value="InterPro"/>
</dbReference>
<dbReference type="EMBL" id="JAEKPD010000028">
    <property type="protein sequence ID" value="MBJ3764522.1"/>
    <property type="molecule type" value="Genomic_DNA"/>
</dbReference>
<dbReference type="InterPro" id="IPR035909">
    <property type="entry name" value="CheB_C"/>
</dbReference>
<keyword evidence="4" id="KW-0145">Chemotaxis</keyword>
<dbReference type="PANTHER" id="PTHR42872">
    <property type="entry name" value="PROTEIN-GLUTAMATE METHYLESTERASE/PROTEIN-GLUTAMINE GLUTAMINASE"/>
    <property type="match status" value="1"/>
</dbReference>
<dbReference type="PANTHER" id="PTHR42872:SF6">
    <property type="entry name" value="PROTEIN-GLUTAMATE METHYLESTERASE_PROTEIN-GLUTAMINE GLUTAMINASE"/>
    <property type="match status" value="1"/>
</dbReference>
<dbReference type="RefSeq" id="WP_198917693.1">
    <property type="nucleotide sequence ID" value="NZ_JAEKPD010000028.1"/>
</dbReference>
<dbReference type="AlphaFoldDB" id="A0A934MB98"/>
<feature type="active site" evidence="4">
    <location>
        <position position="16"/>
    </location>
</feature>
<comment type="catalytic activity">
    <reaction evidence="3">
        <text>[protein]-L-glutamate 5-O-methyl ester + H2O = L-glutamyl-[protein] + methanol + H(+)</text>
        <dbReference type="Rhea" id="RHEA:23236"/>
        <dbReference type="Rhea" id="RHEA-COMP:10208"/>
        <dbReference type="Rhea" id="RHEA-COMP:10311"/>
        <dbReference type="ChEBI" id="CHEBI:15377"/>
        <dbReference type="ChEBI" id="CHEBI:15378"/>
        <dbReference type="ChEBI" id="CHEBI:17790"/>
        <dbReference type="ChEBI" id="CHEBI:29973"/>
        <dbReference type="ChEBI" id="CHEBI:82795"/>
        <dbReference type="EC" id="3.1.1.61"/>
    </reaction>
</comment>
<protein>
    <recommendedName>
        <fullName evidence="2">protein-glutamate methylesterase</fullName>
        <ecNumber evidence="2">3.1.1.61</ecNumber>
    </recommendedName>
</protein>
<evidence type="ECO:0000256" key="2">
    <source>
        <dbReference type="ARBA" id="ARBA00039140"/>
    </source>
</evidence>
<keyword evidence="7" id="KW-1185">Reference proteome</keyword>
<comment type="caution">
    <text evidence="6">The sequence shown here is derived from an EMBL/GenBank/DDBJ whole genome shotgun (WGS) entry which is preliminary data.</text>
</comment>
<reference evidence="6" key="1">
    <citation type="submission" date="2020-12" db="EMBL/GenBank/DDBJ databases">
        <title>Bacterial taxonomy.</title>
        <authorList>
            <person name="Pan X."/>
        </authorList>
    </citation>
    <scope>NUCLEOTIDE SEQUENCE</scope>
    <source>
        <strain evidence="6">KCTC 52957</strain>
    </source>
</reference>
<evidence type="ECO:0000256" key="3">
    <source>
        <dbReference type="ARBA" id="ARBA00048267"/>
    </source>
</evidence>
<accession>A0A934MB98</accession>
<dbReference type="GO" id="GO:0008984">
    <property type="term" value="F:protein-glutamate methylesterase activity"/>
    <property type="evidence" value="ECO:0007669"/>
    <property type="project" value="UniProtKB-EC"/>
</dbReference>
<dbReference type="Gene3D" id="3.40.50.180">
    <property type="entry name" value="Methylesterase CheB, C-terminal domain"/>
    <property type="match status" value="1"/>
</dbReference>
<name>A0A934MB98_9RHOB</name>
<dbReference type="EC" id="3.1.1.61" evidence="2"/>
<proteinExistence type="predicted"/>
<dbReference type="SUPFAM" id="SSF52738">
    <property type="entry name" value="Methylesterase CheB, C-terminal domain"/>
    <property type="match status" value="1"/>
</dbReference>
<dbReference type="PROSITE" id="PS50122">
    <property type="entry name" value="CHEB"/>
    <property type="match status" value="1"/>
</dbReference>